<feature type="region of interest" description="Disordered" evidence="1">
    <location>
        <begin position="1"/>
        <end position="31"/>
    </location>
</feature>
<evidence type="ECO:0000313" key="3">
    <source>
        <dbReference type="Proteomes" id="UP000469430"/>
    </source>
</evidence>
<protein>
    <submittedName>
        <fullName evidence="2">Uncharacterized protein</fullName>
    </submittedName>
</protein>
<accession>A0A6I4TW73</accession>
<dbReference type="AlphaFoldDB" id="A0A6I4TW73"/>
<evidence type="ECO:0000256" key="1">
    <source>
        <dbReference type="SAM" id="MobiDB-lite"/>
    </source>
</evidence>
<comment type="caution">
    <text evidence="2">The sequence shown here is derived from an EMBL/GenBank/DDBJ whole genome shotgun (WGS) entry which is preliminary data.</text>
</comment>
<name>A0A6I4TW73_9SPHN</name>
<proteinExistence type="predicted"/>
<reference evidence="2 3" key="1">
    <citation type="submission" date="2019-12" db="EMBL/GenBank/DDBJ databases">
        <title>Genomic-based taxomic classification of the family Erythrobacteraceae.</title>
        <authorList>
            <person name="Xu L."/>
        </authorList>
    </citation>
    <scope>NUCLEOTIDE SEQUENCE [LARGE SCALE GENOMIC DNA]</scope>
    <source>
        <strain evidence="2 3">S36</strain>
    </source>
</reference>
<evidence type="ECO:0000313" key="2">
    <source>
        <dbReference type="EMBL" id="MXO99459.1"/>
    </source>
</evidence>
<keyword evidence="3" id="KW-1185">Reference proteome</keyword>
<dbReference type="Proteomes" id="UP000469430">
    <property type="component" value="Unassembled WGS sequence"/>
</dbReference>
<gene>
    <name evidence="2" type="ORF">GRI97_10710</name>
</gene>
<organism evidence="2 3">
    <name type="scientific">Croceibacterium xixiisoli</name>
    <dbReference type="NCBI Taxonomy" id="1476466"/>
    <lineage>
        <taxon>Bacteria</taxon>
        <taxon>Pseudomonadati</taxon>
        <taxon>Pseudomonadota</taxon>
        <taxon>Alphaproteobacteria</taxon>
        <taxon>Sphingomonadales</taxon>
        <taxon>Erythrobacteraceae</taxon>
        <taxon>Croceibacterium</taxon>
    </lineage>
</organism>
<dbReference type="EMBL" id="WTYJ01000002">
    <property type="protein sequence ID" value="MXO99459.1"/>
    <property type="molecule type" value="Genomic_DNA"/>
</dbReference>
<dbReference type="RefSeq" id="WP_161391179.1">
    <property type="nucleotide sequence ID" value="NZ_JBHSCP010000001.1"/>
</dbReference>
<sequence>MRQDHDLNRGTLPARRGQVQPGPVTPASAGDIAGLTTELTGRLETQMAAQAAALAVTEGALATSLAALEAALAALDAELAALGGRVTALEAVAVEE</sequence>